<dbReference type="InterPro" id="IPR037401">
    <property type="entry name" value="SnoaL-like"/>
</dbReference>
<evidence type="ECO:0000313" key="2">
    <source>
        <dbReference type="EMBL" id="KAB8188815.1"/>
    </source>
</evidence>
<dbReference type="EMBL" id="VDLX02000023">
    <property type="protein sequence ID" value="KAB8188815.1"/>
    <property type="molecule type" value="Genomic_DNA"/>
</dbReference>
<dbReference type="SUPFAM" id="SSF54427">
    <property type="entry name" value="NTF2-like"/>
    <property type="match status" value="1"/>
</dbReference>
<sequence length="214" mass="22864">MARAGHRRLPGRPRLVLYDAVGPFVRRGEDPAGRLERWIASYRTGIGHEIRDLEITAGTDLAFRHFLVRISRTMRDGTEVGMWVRATSCLRRQGGAWTIATLAGSVDWVGSEHVAGLRPCGQAPFPALALSGSGRSGIWPSAQALERGAEGLPGHRGRGGEADALNGLATVALALGEFDQAEQLYGAALEAAVEMGNCAEQSRAAPDRIRRATA</sequence>
<organism evidence="2 3">
    <name type="scientific">Nonomuraea phyllanthi</name>
    <dbReference type="NCBI Taxonomy" id="2219224"/>
    <lineage>
        <taxon>Bacteria</taxon>
        <taxon>Bacillati</taxon>
        <taxon>Actinomycetota</taxon>
        <taxon>Actinomycetes</taxon>
        <taxon>Streptosporangiales</taxon>
        <taxon>Streptosporangiaceae</taxon>
        <taxon>Nonomuraea</taxon>
    </lineage>
</organism>
<comment type="caution">
    <text evidence="2">The sequence shown here is derived from an EMBL/GenBank/DDBJ whole genome shotgun (WGS) entry which is preliminary data.</text>
</comment>
<evidence type="ECO:0000313" key="3">
    <source>
        <dbReference type="Proteomes" id="UP000312512"/>
    </source>
</evidence>
<dbReference type="Pfam" id="PF13474">
    <property type="entry name" value="SnoaL_3"/>
    <property type="match status" value="1"/>
</dbReference>
<reference evidence="2 3" key="1">
    <citation type="submission" date="2019-10" db="EMBL/GenBank/DDBJ databases">
        <title>Nonomuraea sp. nov., isolated from Phyllanthus amarus.</title>
        <authorList>
            <person name="Klykleung N."/>
            <person name="Tanasupawat S."/>
        </authorList>
    </citation>
    <scope>NUCLEOTIDE SEQUENCE [LARGE SCALE GENOMIC DNA]</scope>
    <source>
        <strain evidence="2 3">PA1-10</strain>
    </source>
</reference>
<dbReference type="AlphaFoldDB" id="A0A5C4VG91"/>
<evidence type="ECO:0000259" key="1">
    <source>
        <dbReference type="Pfam" id="PF13474"/>
    </source>
</evidence>
<gene>
    <name evidence="2" type="ORF">FH608_042820</name>
</gene>
<proteinExistence type="predicted"/>
<dbReference type="Gene3D" id="3.10.450.50">
    <property type="match status" value="1"/>
</dbReference>
<dbReference type="InterPro" id="IPR032710">
    <property type="entry name" value="NTF2-like_dom_sf"/>
</dbReference>
<dbReference type="Gene3D" id="1.25.40.10">
    <property type="entry name" value="Tetratricopeptide repeat domain"/>
    <property type="match status" value="1"/>
</dbReference>
<feature type="domain" description="SnoaL-like" evidence="1">
    <location>
        <begin position="36"/>
        <end position="106"/>
    </location>
</feature>
<dbReference type="Proteomes" id="UP000312512">
    <property type="component" value="Unassembled WGS sequence"/>
</dbReference>
<protein>
    <recommendedName>
        <fullName evidence="1">SnoaL-like domain-containing protein</fullName>
    </recommendedName>
</protein>
<keyword evidence="3" id="KW-1185">Reference proteome</keyword>
<dbReference type="OrthoDB" id="9812295at2"/>
<accession>A0A5C4VG91</accession>
<name>A0A5C4VG91_9ACTN</name>
<dbReference type="InterPro" id="IPR011990">
    <property type="entry name" value="TPR-like_helical_dom_sf"/>
</dbReference>